<gene>
    <name evidence="1" type="ORF">NLI96_g3017</name>
</gene>
<evidence type="ECO:0000313" key="2">
    <source>
        <dbReference type="Proteomes" id="UP001212997"/>
    </source>
</evidence>
<dbReference type="AlphaFoldDB" id="A0AAD5YG20"/>
<proteinExistence type="predicted"/>
<comment type="caution">
    <text evidence="1">The sequence shown here is derived from an EMBL/GenBank/DDBJ whole genome shotgun (WGS) entry which is preliminary data.</text>
</comment>
<keyword evidence="2" id="KW-1185">Reference proteome</keyword>
<dbReference type="InterPro" id="IPR032675">
    <property type="entry name" value="LRR_dom_sf"/>
</dbReference>
<dbReference type="Gene3D" id="3.80.10.10">
    <property type="entry name" value="Ribonuclease Inhibitor"/>
    <property type="match status" value="1"/>
</dbReference>
<reference evidence="1" key="1">
    <citation type="submission" date="2022-07" db="EMBL/GenBank/DDBJ databases">
        <title>Genome Sequence of Physisporinus lineatus.</title>
        <authorList>
            <person name="Buettner E."/>
        </authorList>
    </citation>
    <scope>NUCLEOTIDE SEQUENCE</scope>
    <source>
        <strain evidence="1">VT162</strain>
    </source>
</reference>
<dbReference type="SUPFAM" id="SSF52047">
    <property type="entry name" value="RNI-like"/>
    <property type="match status" value="1"/>
</dbReference>
<evidence type="ECO:0000313" key="1">
    <source>
        <dbReference type="EMBL" id="KAJ3488197.1"/>
    </source>
</evidence>
<accession>A0AAD5YG20</accession>
<name>A0AAD5YG20_9APHY</name>
<organism evidence="1 2">
    <name type="scientific">Meripilus lineatus</name>
    <dbReference type="NCBI Taxonomy" id="2056292"/>
    <lineage>
        <taxon>Eukaryota</taxon>
        <taxon>Fungi</taxon>
        <taxon>Dikarya</taxon>
        <taxon>Basidiomycota</taxon>
        <taxon>Agaricomycotina</taxon>
        <taxon>Agaricomycetes</taxon>
        <taxon>Polyporales</taxon>
        <taxon>Meripilaceae</taxon>
        <taxon>Meripilus</taxon>
    </lineage>
</organism>
<protein>
    <submittedName>
        <fullName evidence="1">Uncharacterized protein</fullName>
    </submittedName>
</protein>
<dbReference type="EMBL" id="JANAWD010000072">
    <property type="protein sequence ID" value="KAJ3488197.1"/>
    <property type="molecule type" value="Genomic_DNA"/>
</dbReference>
<dbReference type="Proteomes" id="UP001212997">
    <property type="component" value="Unassembled WGS sequence"/>
</dbReference>
<sequence length="388" mass="43606">MSVVNADSGTSTILLRPRPFALRSGSFLLLPLLPEKEVAKHLPSEIWTQILYYAITQYNQHEKHLSDNYRLGLLLISKTLKDVALPLYYSDVHITNPASLKRFTGLLHAADQKWDSIRRIPYSAPGRWVRTLNLAHMRIGLWEEACLVDALLTQLFPLVPFLQRMDLNNAITLSRRAIDSFSYRDGTQNLRFLKGVKVLSSPLSEFAEDPFMEVLRCSVGLEELAIIGSGSEAIQLGSTNDIEPDVSQLKPLNLPRLHKLSIVSMHSSSVMLCLLHSPLPSLTHLTVTPYDDISIPSSLVPRFIDAHGKKLSSLHLYTHKSWPTILFPSPTTLLHTCPTLRHLSLENPLPTLTICSIYPRHPLQILSLPRPNPEFLSVLETLLPKLPP</sequence>